<dbReference type="KEGG" id="vg:80543609"/>
<evidence type="ECO:0000313" key="2">
    <source>
        <dbReference type="Proteomes" id="UP001162098"/>
    </source>
</evidence>
<dbReference type="Proteomes" id="UP001162098">
    <property type="component" value="Segment"/>
</dbReference>
<accession>A0A7S7YEP2</accession>
<proteinExistence type="predicted"/>
<evidence type="ECO:0000313" key="1">
    <source>
        <dbReference type="EMBL" id="QPB44413.1"/>
    </source>
</evidence>
<sequence length="134" mass="15039">MPFPDAFRFPLDADEDEIFCPDCDGEIEDMSEGFHCEACMKLYAVCDRCETGEPLAFVAAKLPIKSLDAGDYPNMVRCDVAGICVVGKDERVIATNKEPGLKWAAVGDQRQLSDIASYYWRCHECNETRQTRSD</sequence>
<dbReference type="SUPFAM" id="SSF161187">
    <property type="entry name" value="YfgJ-like"/>
    <property type="match status" value="1"/>
</dbReference>
<dbReference type="EMBL" id="MW018138">
    <property type="protein sequence ID" value="QPB44413.1"/>
    <property type="molecule type" value="Genomic_DNA"/>
</dbReference>
<name>A0A7S7YEP2_9VIRU</name>
<reference evidence="1 2" key="1">
    <citation type="submission" date="2020-09" db="EMBL/GenBank/DDBJ databases">
        <authorList>
            <person name="Zhang R."/>
            <person name="Garcia K."/>
            <person name="Ogata H."/>
        </authorList>
    </citation>
    <scope>NUCLEOTIDE SEQUENCE [LARGE SCALE GENOMIC DNA]</scope>
    <source>
        <strain evidence="2">stheno</strain>
    </source>
</reference>
<organism evidence="1 2">
    <name type="scientific">Medusavirus stheno T3</name>
    <dbReference type="NCBI Taxonomy" id="3069717"/>
    <lineage>
        <taxon>Viruses</taxon>
        <taxon>Varidnaviria</taxon>
        <taxon>Bamfordvirae</taxon>
        <taxon>Nucleocytoviricota</taxon>
        <taxon>Megaviricetes</taxon>
        <taxon>Mamonoviridae</taxon>
        <taxon>Medusavirus</taxon>
        <taxon>Medusavirus sthenus</taxon>
    </lineage>
</organism>
<keyword evidence="2" id="KW-1185">Reference proteome</keyword>
<protein>
    <submittedName>
        <fullName evidence="1">Uncharacterized protein</fullName>
    </submittedName>
</protein>